<name>A0A915IV96_ROMCU</name>
<keyword evidence="1" id="KW-0812">Transmembrane</keyword>
<dbReference type="Proteomes" id="UP000887565">
    <property type="component" value="Unplaced"/>
</dbReference>
<feature type="transmembrane region" description="Helical" evidence="1">
    <location>
        <begin position="29"/>
        <end position="48"/>
    </location>
</feature>
<organism evidence="2 3">
    <name type="scientific">Romanomermis culicivorax</name>
    <name type="common">Nematode worm</name>
    <dbReference type="NCBI Taxonomy" id="13658"/>
    <lineage>
        <taxon>Eukaryota</taxon>
        <taxon>Metazoa</taxon>
        <taxon>Ecdysozoa</taxon>
        <taxon>Nematoda</taxon>
        <taxon>Enoplea</taxon>
        <taxon>Dorylaimia</taxon>
        <taxon>Mermithida</taxon>
        <taxon>Mermithoidea</taxon>
        <taxon>Mermithidae</taxon>
        <taxon>Romanomermis</taxon>
    </lineage>
</organism>
<sequence>MEQSFDPSLTQGTTLTDFVSRSDPTLSDLALLVGSMICAAGGVGGGIAGNVKFTALSGGSVEFL</sequence>
<keyword evidence="1" id="KW-1133">Transmembrane helix</keyword>
<accession>A0A915IV96</accession>
<evidence type="ECO:0000313" key="2">
    <source>
        <dbReference type="Proteomes" id="UP000887565"/>
    </source>
</evidence>
<dbReference type="WBParaSite" id="nRc.2.0.1.t17988-RA">
    <property type="protein sequence ID" value="nRc.2.0.1.t17988-RA"/>
    <property type="gene ID" value="nRc.2.0.1.g17988"/>
</dbReference>
<evidence type="ECO:0000256" key="1">
    <source>
        <dbReference type="SAM" id="Phobius"/>
    </source>
</evidence>
<protein>
    <submittedName>
        <fullName evidence="3">Uncharacterized protein</fullName>
    </submittedName>
</protein>
<reference evidence="3" key="1">
    <citation type="submission" date="2022-11" db="UniProtKB">
        <authorList>
            <consortium name="WormBaseParasite"/>
        </authorList>
    </citation>
    <scope>IDENTIFICATION</scope>
</reference>
<evidence type="ECO:0000313" key="3">
    <source>
        <dbReference type="WBParaSite" id="nRc.2.0.1.t17988-RA"/>
    </source>
</evidence>
<proteinExistence type="predicted"/>
<keyword evidence="1" id="KW-0472">Membrane</keyword>
<dbReference type="AlphaFoldDB" id="A0A915IV96"/>
<keyword evidence="2" id="KW-1185">Reference proteome</keyword>